<dbReference type="GO" id="GO:0046872">
    <property type="term" value="F:metal ion binding"/>
    <property type="evidence" value="ECO:0007669"/>
    <property type="project" value="UniProtKB-KW"/>
</dbReference>
<keyword evidence="7" id="KW-1185">Reference proteome</keyword>
<dbReference type="Gene3D" id="2.10.110.10">
    <property type="entry name" value="Cysteine Rich Protein"/>
    <property type="match status" value="1"/>
</dbReference>
<evidence type="ECO:0000313" key="7">
    <source>
        <dbReference type="Proteomes" id="UP000822688"/>
    </source>
</evidence>
<evidence type="ECO:0000256" key="4">
    <source>
        <dbReference type="PROSITE-ProRule" id="PRU00125"/>
    </source>
</evidence>
<dbReference type="SUPFAM" id="SSF57716">
    <property type="entry name" value="Glucocorticoid receptor-like (DNA-binding domain)"/>
    <property type="match status" value="3"/>
</dbReference>
<dbReference type="AlphaFoldDB" id="A0A8T0J0J0"/>
<reference evidence="6" key="1">
    <citation type="submission" date="2020-06" db="EMBL/GenBank/DDBJ databases">
        <title>WGS assembly of Ceratodon purpureus strain R40.</title>
        <authorList>
            <person name="Carey S.B."/>
            <person name="Jenkins J."/>
            <person name="Shu S."/>
            <person name="Lovell J.T."/>
            <person name="Sreedasyam A."/>
            <person name="Maumus F."/>
            <person name="Tiley G.P."/>
            <person name="Fernandez-Pozo N."/>
            <person name="Barry K."/>
            <person name="Chen C."/>
            <person name="Wang M."/>
            <person name="Lipzen A."/>
            <person name="Daum C."/>
            <person name="Saski C.A."/>
            <person name="Payton A.C."/>
            <person name="Mcbreen J.C."/>
            <person name="Conrad R.E."/>
            <person name="Kollar L.M."/>
            <person name="Olsson S."/>
            <person name="Huttunen S."/>
            <person name="Landis J.B."/>
            <person name="Wickett N.J."/>
            <person name="Johnson M.G."/>
            <person name="Rensing S.A."/>
            <person name="Grimwood J."/>
            <person name="Schmutz J."/>
            <person name="Mcdaniel S.F."/>
        </authorList>
    </citation>
    <scope>NUCLEOTIDE SEQUENCE</scope>
    <source>
        <strain evidence="6">R40</strain>
    </source>
</reference>
<dbReference type="PROSITE" id="PS50023">
    <property type="entry name" value="LIM_DOMAIN_2"/>
    <property type="match status" value="1"/>
</dbReference>
<proteinExistence type="predicted"/>
<evidence type="ECO:0000313" key="6">
    <source>
        <dbReference type="EMBL" id="KAG0588498.1"/>
    </source>
</evidence>
<name>A0A8T0J0J0_CERPU</name>
<keyword evidence="2 4" id="KW-0862">Zinc</keyword>
<dbReference type="SMART" id="SM00132">
    <property type="entry name" value="LIM"/>
    <property type="match status" value="1"/>
</dbReference>
<sequence>MCKLEDVFPFVYRLQITAFMEVREDGVLGGPVEGGWRCVPQGVLPVQPLQGDAQGRSLSEWFGALLALWDASWLLGNYASLEGILYCKPHFDQLFKMTGSFEKSFDQQGVLKIRQPSSERFQNKTTSKGTNLLFAGTQEKCVACGKTVYLIEKTTVEDLPYHKTCFKCAHGSCTISLSNYASLEGRLYCKHHYAQLFKEKGNYSQLTKTPALKPTTSNDIFAYSWV</sequence>
<dbReference type="EMBL" id="CM026422">
    <property type="protein sequence ID" value="KAG0588498.1"/>
    <property type="molecule type" value="Genomic_DNA"/>
</dbReference>
<dbReference type="Proteomes" id="UP000822688">
    <property type="component" value="Chromosome 2"/>
</dbReference>
<dbReference type="InterPro" id="IPR001781">
    <property type="entry name" value="Znf_LIM"/>
</dbReference>
<keyword evidence="1 4" id="KW-0479">Metal-binding</keyword>
<feature type="domain" description="LIM zinc-binding" evidence="5">
    <location>
        <begin position="139"/>
        <end position="199"/>
    </location>
</feature>
<evidence type="ECO:0000259" key="5">
    <source>
        <dbReference type="PROSITE" id="PS50023"/>
    </source>
</evidence>
<dbReference type="PANTHER" id="PTHR24206">
    <property type="entry name" value="OS06G0237300 PROTEIN"/>
    <property type="match status" value="1"/>
</dbReference>
<evidence type="ECO:0000256" key="1">
    <source>
        <dbReference type="ARBA" id="ARBA00022723"/>
    </source>
</evidence>
<dbReference type="GO" id="GO:0051015">
    <property type="term" value="F:actin filament binding"/>
    <property type="evidence" value="ECO:0007669"/>
    <property type="project" value="UniProtKB-ARBA"/>
</dbReference>
<dbReference type="Pfam" id="PF00412">
    <property type="entry name" value="LIM"/>
    <property type="match status" value="1"/>
</dbReference>
<comment type="caution">
    <text evidence="6">The sequence shown here is derived from an EMBL/GenBank/DDBJ whole genome shotgun (WGS) entry which is preliminary data.</text>
</comment>
<gene>
    <name evidence="6" type="ORF">KC19_2G247300</name>
</gene>
<accession>A0A8T0J0J0</accession>
<protein>
    <recommendedName>
        <fullName evidence="5">LIM zinc-binding domain-containing protein</fullName>
    </recommendedName>
</protein>
<evidence type="ECO:0000256" key="3">
    <source>
        <dbReference type="ARBA" id="ARBA00023038"/>
    </source>
</evidence>
<keyword evidence="3 4" id="KW-0440">LIM domain</keyword>
<dbReference type="FunFam" id="2.10.110.10:FF:000002">
    <property type="entry name" value="LIM domain and actin-binding 1"/>
    <property type="match status" value="1"/>
</dbReference>
<organism evidence="6 7">
    <name type="scientific">Ceratodon purpureus</name>
    <name type="common">Fire moss</name>
    <name type="synonym">Dicranum purpureum</name>
    <dbReference type="NCBI Taxonomy" id="3225"/>
    <lineage>
        <taxon>Eukaryota</taxon>
        <taxon>Viridiplantae</taxon>
        <taxon>Streptophyta</taxon>
        <taxon>Embryophyta</taxon>
        <taxon>Bryophyta</taxon>
        <taxon>Bryophytina</taxon>
        <taxon>Bryopsida</taxon>
        <taxon>Dicranidae</taxon>
        <taxon>Pseudoditrichales</taxon>
        <taxon>Ditrichaceae</taxon>
        <taxon>Ceratodon</taxon>
    </lineage>
</organism>
<dbReference type="CDD" id="cd09441">
    <property type="entry name" value="LIM2_SF3"/>
    <property type="match status" value="1"/>
</dbReference>
<dbReference type="GO" id="GO:0051017">
    <property type="term" value="P:actin filament bundle assembly"/>
    <property type="evidence" value="ECO:0007669"/>
    <property type="project" value="UniProtKB-ARBA"/>
</dbReference>
<evidence type="ECO:0000256" key="2">
    <source>
        <dbReference type="ARBA" id="ARBA00022833"/>
    </source>
</evidence>